<keyword evidence="2" id="KW-1185">Reference proteome</keyword>
<dbReference type="RefSeq" id="WP_379996290.1">
    <property type="nucleotide sequence ID" value="NZ_BSNS01000003.1"/>
</dbReference>
<dbReference type="Pfam" id="PF08843">
    <property type="entry name" value="AbiEii"/>
    <property type="match status" value="1"/>
</dbReference>
<protein>
    <recommendedName>
        <fullName evidence="3">Nucleotidyl transferase AbiEii/AbiGii toxin family protein</fullName>
    </recommendedName>
</protein>
<evidence type="ECO:0000313" key="2">
    <source>
        <dbReference type="Proteomes" id="UP001156691"/>
    </source>
</evidence>
<proteinExistence type="predicted"/>
<accession>A0ABQ5W0R7</accession>
<dbReference type="Gene3D" id="3.10.450.620">
    <property type="entry name" value="JHP933, nucleotidyltransferase-like core domain"/>
    <property type="match status" value="1"/>
</dbReference>
<sequence>MDEVALLPAGDRAALFGETGVGRGVANTIIEKDFWVCWTLKRLFGLQDGAAASLVFKGGTSLSKAFGIIARFSEDIDLSFDRTDLEHEHFS</sequence>
<dbReference type="Proteomes" id="UP001156691">
    <property type="component" value="Unassembled WGS sequence"/>
</dbReference>
<dbReference type="EMBL" id="BSNS01000003">
    <property type="protein sequence ID" value="GLQ53303.1"/>
    <property type="molecule type" value="Genomic_DNA"/>
</dbReference>
<reference evidence="2" key="1">
    <citation type="journal article" date="2019" name="Int. J. Syst. Evol. Microbiol.">
        <title>The Global Catalogue of Microorganisms (GCM) 10K type strain sequencing project: providing services to taxonomists for standard genome sequencing and annotation.</title>
        <authorList>
            <consortium name="The Broad Institute Genomics Platform"/>
            <consortium name="The Broad Institute Genome Sequencing Center for Infectious Disease"/>
            <person name="Wu L."/>
            <person name="Ma J."/>
        </authorList>
    </citation>
    <scope>NUCLEOTIDE SEQUENCE [LARGE SCALE GENOMIC DNA]</scope>
    <source>
        <strain evidence="2">NBRC 112416</strain>
    </source>
</reference>
<gene>
    <name evidence="1" type="ORF">GCM10010862_05610</name>
</gene>
<evidence type="ECO:0008006" key="3">
    <source>
        <dbReference type="Google" id="ProtNLM"/>
    </source>
</evidence>
<organism evidence="1 2">
    <name type="scientific">Devosia nitrariae</name>
    <dbReference type="NCBI Taxonomy" id="2071872"/>
    <lineage>
        <taxon>Bacteria</taxon>
        <taxon>Pseudomonadati</taxon>
        <taxon>Pseudomonadota</taxon>
        <taxon>Alphaproteobacteria</taxon>
        <taxon>Hyphomicrobiales</taxon>
        <taxon>Devosiaceae</taxon>
        <taxon>Devosia</taxon>
    </lineage>
</organism>
<dbReference type="InterPro" id="IPR014942">
    <property type="entry name" value="AbiEii"/>
</dbReference>
<evidence type="ECO:0000313" key="1">
    <source>
        <dbReference type="EMBL" id="GLQ53303.1"/>
    </source>
</evidence>
<name>A0ABQ5W0R7_9HYPH</name>
<comment type="caution">
    <text evidence="1">The sequence shown here is derived from an EMBL/GenBank/DDBJ whole genome shotgun (WGS) entry which is preliminary data.</text>
</comment>